<gene>
    <name evidence="1" type="ORF">M422DRAFT_254501</name>
</gene>
<dbReference type="Proteomes" id="UP000054279">
    <property type="component" value="Unassembled WGS sequence"/>
</dbReference>
<sequence length="122" mass="14100">MVFCPKDVRKLSQFLRTCVLVVVALNMDMIRAGEVELRRATGVTVMYDDMVELEQELTGNISKYRLPTPSDFEEDSVIQQYLAELEEPDLKDMEERIVTGMVDLEREDPSDVEREFTFGESK</sequence>
<organism evidence="1 2">
    <name type="scientific">Sphaerobolus stellatus (strain SS14)</name>
    <dbReference type="NCBI Taxonomy" id="990650"/>
    <lineage>
        <taxon>Eukaryota</taxon>
        <taxon>Fungi</taxon>
        <taxon>Dikarya</taxon>
        <taxon>Basidiomycota</taxon>
        <taxon>Agaricomycotina</taxon>
        <taxon>Agaricomycetes</taxon>
        <taxon>Phallomycetidae</taxon>
        <taxon>Geastrales</taxon>
        <taxon>Sphaerobolaceae</taxon>
        <taxon>Sphaerobolus</taxon>
    </lineage>
</organism>
<evidence type="ECO:0000313" key="2">
    <source>
        <dbReference type="Proteomes" id="UP000054279"/>
    </source>
</evidence>
<evidence type="ECO:0000313" key="1">
    <source>
        <dbReference type="EMBL" id="KIJ42410.1"/>
    </source>
</evidence>
<reference evidence="1 2" key="1">
    <citation type="submission" date="2014-06" db="EMBL/GenBank/DDBJ databases">
        <title>Evolutionary Origins and Diversification of the Mycorrhizal Mutualists.</title>
        <authorList>
            <consortium name="DOE Joint Genome Institute"/>
            <consortium name="Mycorrhizal Genomics Consortium"/>
            <person name="Kohler A."/>
            <person name="Kuo A."/>
            <person name="Nagy L.G."/>
            <person name="Floudas D."/>
            <person name="Copeland A."/>
            <person name="Barry K.W."/>
            <person name="Cichocki N."/>
            <person name="Veneault-Fourrey C."/>
            <person name="LaButti K."/>
            <person name="Lindquist E.A."/>
            <person name="Lipzen A."/>
            <person name="Lundell T."/>
            <person name="Morin E."/>
            <person name="Murat C."/>
            <person name="Riley R."/>
            <person name="Ohm R."/>
            <person name="Sun H."/>
            <person name="Tunlid A."/>
            <person name="Henrissat B."/>
            <person name="Grigoriev I.V."/>
            <person name="Hibbett D.S."/>
            <person name="Martin F."/>
        </authorList>
    </citation>
    <scope>NUCLEOTIDE SEQUENCE [LARGE SCALE GENOMIC DNA]</scope>
    <source>
        <strain evidence="1 2">SS14</strain>
    </source>
</reference>
<dbReference type="EMBL" id="KN837130">
    <property type="protein sequence ID" value="KIJ42410.1"/>
    <property type="molecule type" value="Genomic_DNA"/>
</dbReference>
<proteinExistence type="predicted"/>
<protein>
    <submittedName>
        <fullName evidence="1">Uncharacterized protein</fullName>
    </submittedName>
</protein>
<name>A0A0C9VV53_SPHS4</name>
<accession>A0A0C9VV53</accession>
<keyword evidence="2" id="KW-1185">Reference proteome</keyword>
<dbReference type="HOGENOM" id="CLU_2028235_0_0_1"/>
<dbReference type="AlphaFoldDB" id="A0A0C9VV53"/>